<evidence type="ECO:0000256" key="1">
    <source>
        <dbReference type="SAM" id="SignalP"/>
    </source>
</evidence>
<proteinExistence type="predicted"/>
<dbReference type="VEuPathDB" id="FungiDB:MGL_0430"/>
<dbReference type="KEGG" id="mgl:MGL_0430"/>
<dbReference type="AlphaFoldDB" id="A8PTI6"/>
<comment type="caution">
    <text evidence="2">The sequence shown here is derived from an EMBL/GenBank/DDBJ whole genome shotgun (WGS) entry which is preliminary data.</text>
</comment>
<organism evidence="2 3">
    <name type="scientific">Malassezia globosa (strain ATCC MYA-4612 / CBS 7966)</name>
    <name type="common">Dandruff-associated fungus</name>
    <dbReference type="NCBI Taxonomy" id="425265"/>
    <lineage>
        <taxon>Eukaryota</taxon>
        <taxon>Fungi</taxon>
        <taxon>Dikarya</taxon>
        <taxon>Basidiomycota</taxon>
        <taxon>Ustilaginomycotina</taxon>
        <taxon>Malasseziomycetes</taxon>
        <taxon>Malasseziales</taxon>
        <taxon>Malasseziaceae</taxon>
        <taxon>Malassezia</taxon>
    </lineage>
</organism>
<evidence type="ECO:0000313" key="3">
    <source>
        <dbReference type="Proteomes" id="UP000008837"/>
    </source>
</evidence>
<dbReference type="Pfam" id="PF10281">
    <property type="entry name" value="Ish1"/>
    <property type="match status" value="4"/>
</dbReference>
<feature type="signal peptide" evidence="1">
    <location>
        <begin position="1"/>
        <end position="21"/>
    </location>
</feature>
<dbReference type="OMA" id="YLHNWLV"/>
<protein>
    <recommendedName>
        <fullName evidence="4">SAP domain-containing protein</fullName>
    </recommendedName>
</protein>
<accession>A8PTI6</accession>
<feature type="chain" id="PRO_5002727942" description="SAP domain-containing protein" evidence="1">
    <location>
        <begin position="22"/>
        <end position="455"/>
    </location>
</feature>
<sequence length="455" mass="51482">MRVAGLLTVATLVASPYVAEANLKDDSVSLMEKCTGLDFGSWSEQGLRSYLLERGVVSPGSTFEKLVQLAKKDCSSLVDEVNAAIDSGKDVASSQFDSVMSIASSVQSELPSKTSVVKASAQQFATNAASEAPKSAKSAVTMASKAGHAASTSIANQWDDVASFMDDTKDYVYSHWSEEELRSWLRSHGIDLPSGSTKQTMLEKIREPFAKENFEAPYKRLSTDYLRRWLIQHGYLATDLEKTRDEYLDLAKQYYFYFQDNVYDTWTQADLRSWLVDHKIIPSDWSATRDEYLKLVKDKYTTVLDSIWAGWKESDMRQYLTRQGVLDSHKQYSFDDLKRLMQEHAQAAASSAIKYVSWSDAKLRGFLKDHGVSLESLPKDRHELLRLMRAYYSPSWSAEWHDTILNFLTRVKYGVRDMFGRSAEQVYHLNADKIGAYVSTAKASASSLLYNRDEL</sequence>
<evidence type="ECO:0008006" key="4">
    <source>
        <dbReference type="Google" id="ProtNLM"/>
    </source>
</evidence>
<dbReference type="EMBL" id="AAYY01000001">
    <property type="protein sequence ID" value="EDP45441.1"/>
    <property type="molecule type" value="Genomic_DNA"/>
</dbReference>
<evidence type="ECO:0000313" key="2">
    <source>
        <dbReference type="EMBL" id="EDP45441.1"/>
    </source>
</evidence>
<gene>
    <name evidence="2" type="ORF">MGL_0430</name>
</gene>
<dbReference type="Proteomes" id="UP000008837">
    <property type="component" value="Unassembled WGS sequence"/>
</dbReference>
<reference evidence="2 3" key="1">
    <citation type="journal article" date="2007" name="Proc. Natl. Acad. Sci. U.S.A.">
        <title>Dandruff-associated Malassezia genomes reveal convergent and divergent virulence traits shared with plant and human fungal pathogens.</title>
        <authorList>
            <person name="Xu J."/>
            <person name="Saunders C.W."/>
            <person name="Hu P."/>
            <person name="Grant R.A."/>
            <person name="Boekhout T."/>
            <person name="Kuramae E.E."/>
            <person name="Kronstad J.W."/>
            <person name="Deangelis Y.M."/>
            <person name="Reeder N.L."/>
            <person name="Johnstone K.R."/>
            <person name="Leland M."/>
            <person name="Fieno A.M."/>
            <person name="Begley W.M."/>
            <person name="Sun Y."/>
            <person name="Lacey M.P."/>
            <person name="Chaudhary T."/>
            <person name="Keough T."/>
            <person name="Chu L."/>
            <person name="Sears R."/>
            <person name="Yuan B."/>
            <person name="Dawson T.L.Jr."/>
        </authorList>
    </citation>
    <scope>NUCLEOTIDE SEQUENCE [LARGE SCALE GENOMIC DNA]</scope>
    <source>
        <strain evidence="3">ATCC MYA-4612 / CBS 7966</strain>
    </source>
</reference>
<dbReference type="OrthoDB" id="2527403at2759"/>
<dbReference type="InParanoid" id="A8PTI6"/>
<name>A8PTI6_MALGO</name>
<dbReference type="RefSeq" id="XP_001732655.1">
    <property type="nucleotide sequence ID" value="XM_001732603.1"/>
</dbReference>
<keyword evidence="3" id="KW-1185">Reference proteome</keyword>
<dbReference type="STRING" id="425265.A8PTI6"/>
<dbReference type="GeneID" id="5856961"/>
<dbReference type="InterPro" id="IPR018803">
    <property type="entry name" value="Ish1/Msc1-like"/>
</dbReference>
<keyword evidence="1" id="KW-0732">Signal</keyword>